<dbReference type="AlphaFoldDB" id="A0A645GGS2"/>
<name>A0A645GGS2_9ZZZZ</name>
<dbReference type="EMBL" id="VSSQ01075570">
    <property type="protein sequence ID" value="MPN26137.1"/>
    <property type="molecule type" value="Genomic_DNA"/>
</dbReference>
<proteinExistence type="predicted"/>
<accession>A0A645GGS2</accession>
<reference evidence="1" key="1">
    <citation type="submission" date="2019-08" db="EMBL/GenBank/DDBJ databases">
        <authorList>
            <person name="Kucharzyk K."/>
            <person name="Murdoch R.W."/>
            <person name="Higgins S."/>
            <person name="Loffler F."/>
        </authorList>
    </citation>
    <scope>NUCLEOTIDE SEQUENCE</scope>
</reference>
<sequence>MPVIYLHLIPVNINRLPNMFKGILTYFARYFPEVFNIITYGHANNSFAKFVKLIGQI</sequence>
<comment type="caution">
    <text evidence="1">The sequence shown here is derived from an EMBL/GenBank/DDBJ whole genome shotgun (WGS) entry which is preliminary data.</text>
</comment>
<organism evidence="1">
    <name type="scientific">bioreactor metagenome</name>
    <dbReference type="NCBI Taxonomy" id="1076179"/>
    <lineage>
        <taxon>unclassified sequences</taxon>
        <taxon>metagenomes</taxon>
        <taxon>ecological metagenomes</taxon>
    </lineage>
</organism>
<evidence type="ECO:0000313" key="1">
    <source>
        <dbReference type="EMBL" id="MPN26137.1"/>
    </source>
</evidence>
<protein>
    <submittedName>
        <fullName evidence="1">Uncharacterized protein</fullName>
    </submittedName>
</protein>
<gene>
    <name evidence="1" type="ORF">SDC9_173561</name>
</gene>